<proteinExistence type="predicted"/>
<dbReference type="CDD" id="cd07067">
    <property type="entry name" value="HP_PGM_like"/>
    <property type="match status" value="1"/>
</dbReference>
<keyword evidence="1" id="KW-0378">Hydrolase</keyword>
<name>A0ABT4F7G8_9BACL</name>
<dbReference type="InterPro" id="IPR051695">
    <property type="entry name" value="Phosphoglycerate_Mutase"/>
</dbReference>
<dbReference type="GeneID" id="95375505"/>
<dbReference type="Proteomes" id="UP001527202">
    <property type="component" value="Unassembled WGS sequence"/>
</dbReference>
<dbReference type="PANTHER" id="PTHR46517">
    <property type="entry name" value="FRUCTOSE-2,6-BISPHOSPHATASE TIGAR"/>
    <property type="match status" value="1"/>
</dbReference>
<dbReference type="Gene3D" id="3.40.50.1240">
    <property type="entry name" value="Phosphoglycerate mutase-like"/>
    <property type="match status" value="1"/>
</dbReference>
<dbReference type="EMBL" id="JAMDMJ010000001">
    <property type="protein sequence ID" value="MCY9594425.1"/>
    <property type="molecule type" value="Genomic_DNA"/>
</dbReference>
<dbReference type="SUPFAM" id="SSF53254">
    <property type="entry name" value="Phosphoglycerate mutase-like"/>
    <property type="match status" value="1"/>
</dbReference>
<evidence type="ECO:0000313" key="3">
    <source>
        <dbReference type="Proteomes" id="UP001527202"/>
    </source>
</evidence>
<dbReference type="SMART" id="SM00855">
    <property type="entry name" value="PGAM"/>
    <property type="match status" value="1"/>
</dbReference>
<sequence length="196" mass="22180">MEEIILTTIGLIRHGSTEWNLLGKIQGALDTELTEEGREQARRLGTRLRGEAWDGIISSDLKRAKESAQLISERSGIPIAGTDGRLREKGFGQVEGTTLQERLDRWGPDWLQLELGGETDEQVRSRWLSFYADLSVKYPRSRMLIVSHGAFIGRALETMRLERRDDPLTNASLTIVRQGTAVWECTLYNCTEHLIV</sequence>
<keyword evidence="3" id="KW-1185">Reference proteome</keyword>
<reference evidence="2 3" key="1">
    <citation type="submission" date="2022-05" db="EMBL/GenBank/DDBJ databases">
        <title>Genome Sequencing of Bee-Associated Microbes.</title>
        <authorList>
            <person name="Dunlap C."/>
        </authorList>
    </citation>
    <scope>NUCLEOTIDE SEQUENCE [LARGE SCALE GENOMIC DNA]</scope>
    <source>
        <strain evidence="2 3">NRRL B-23120</strain>
    </source>
</reference>
<evidence type="ECO:0000313" key="2">
    <source>
        <dbReference type="EMBL" id="MCY9594425.1"/>
    </source>
</evidence>
<dbReference type="InterPro" id="IPR013078">
    <property type="entry name" value="His_Pase_superF_clade-1"/>
</dbReference>
<accession>A0ABT4F7G8</accession>
<protein>
    <submittedName>
        <fullName evidence="2">Histidine phosphatase family protein</fullName>
    </submittedName>
</protein>
<dbReference type="InterPro" id="IPR029033">
    <property type="entry name" value="His_PPase_superfam"/>
</dbReference>
<comment type="caution">
    <text evidence="2">The sequence shown here is derived from an EMBL/GenBank/DDBJ whole genome shotgun (WGS) entry which is preliminary data.</text>
</comment>
<dbReference type="Pfam" id="PF00300">
    <property type="entry name" value="His_Phos_1"/>
    <property type="match status" value="1"/>
</dbReference>
<evidence type="ECO:0000256" key="1">
    <source>
        <dbReference type="ARBA" id="ARBA00022801"/>
    </source>
</evidence>
<dbReference type="PANTHER" id="PTHR46517:SF1">
    <property type="entry name" value="FRUCTOSE-2,6-BISPHOSPHATASE TIGAR"/>
    <property type="match status" value="1"/>
</dbReference>
<organism evidence="2 3">
    <name type="scientific">Paenibacillus chitinolyticus</name>
    <dbReference type="NCBI Taxonomy" id="79263"/>
    <lineage>
        <taxon>Bacteria</taxon>
        <taxon>Bacillati</taxon>
        <taxon>Bacillota</taxon>
        <taxon>Bacilli</taxon>
        <taxon>Bacillales</taxon>
        <taxon>Paenibacillaceae</taxon>
        <taxon>Paenibacillus</taxon>
    </lineage>
</organism>
<dbReference type="RefSeq" id="WP_174446792.1">
    <property type="nucleotide sequence ID" value="NZ_CP026520.1"/>
</dbReference>
<gene>
    <name evidence="2" type="ORF">M5X16_01350</name>
</gene>